<dbReference type="EMBL" id="UINC01064377">
    <property type="protein sequence ID" value="SVB92987.1"/>
    <property type="molecule type" value="Genomic_DNA"/>
</dbReference>
<proteinExistence type="predicted"/>
<organism evidence="1">
    <name type="scientific">marine metagenome</name>
    <dbReference type="NCBI Taxonomy" id="408172"/>
    <lineage>
        <taxon>unclassified sequences</taxon>
        <taxon>metagenomes</taxon>
        <taxon>ecological metagenomes</taxon>
    </lineage>
</organism>
<dbReference type="AlphaFoldDB" id="A0A382I166"/>
<reference evidence="1" key="1">
    <citation type="submission" date="2018-05" db="EMBL/GenBank/DDBJ databases">
        <authorList>
            <person name="Lanie J.A."/>
            <person name="Ng W.-L."/>
            <person name="Kazmierczak K.M."/>
            <person name="Andrzejewski T.M."/>
            <person name="Davidsen T.M."/>
            <person name="Wayne K.J."/>
            <person name="Tettelin H."/>
            <person name="Glass J.I."/>
            <person name="Rusch D."/>
            <person name="Podicherti R."/>
            <person name="Tsui H.-C.T."/>
            <person name="Winkler M.E."/>
        </authorList>
    </citation>
    <scope>NUCLEOTIDE SEQUENCE</scope>
</reference>
<accession>A0A382I166</accession>
<sequence>KPLMKLTLVRSWDLQLVAMLLLMLWRRL</sequence>
<feature type="non-terminal residue" evidence="1">
    <location>
        <position position="1"/>
    </location>
</feature>
<name>A0A382I166_9ZZZZ</name>
<protein>
    <submittedName>
        <fullName evidence="1">Uncharacterized protein</fullName>
    </submittedName>
</protein>
<gene>
    <name evidence="1" type="ORF">METZ01_LOCUS245841</name>
</gene>
<evidence type="ECO:0000313" key="1">
    <source>
        <dbReference type="EMBL" id="SVB92987.1"/>
    </source>
</evidence>